<sequence>MSSRMALLSPRTAPLSPRTHSPIFTAQSPHLASFWYKRSDTIDHIILEEVDESAEDPSYLTRGAAVEVLVKLTKEIDLLAVQLSPLKKFLVRMVKRWKKI</sequence>
<name>A0A565C596_9BRAS</name>
<reference evidence="2" key="1">
    <citation type="submission" date="2019-07" db="EMBL/GenBank/DDBJ databases">
        <authorList>
            <person name="Dittberner H."/>
        </authorList>
    </citation>
    <scope>NUCLEOTIDE SEQUENCE [LARGE SCALE GENOMIC DNA]</scope>
</reference>
<evidence type="ECO:0000313" key="2">
    <source>
        <dbReference type="EMBL" id="VVB08775.1"/>
    </source>
</evidence>
<gene>
    <name evidence="2" type="ORF">ANE_LOCUS19219</name>
</gene>
<evidence type="ECO:0000256" key="1">
    <source>
        <dbReference type="SAM" id="MobiDB-lite"/>
    </source>
</evidence>
<keyword evidence="3" id="KW-1185">Reference proteome</keyword>
<proteinExistence type="predicted"/>
<dbReference type="AlphaFoldDB" id="A0A565C596"/>
<comment type="caution">
    <text evidence="2">The sequence shown here is derived from an EMBL/GenBank/DDBJ whole genome shotgun (WGS) entry which is preliminary data.</text>
</comment>
<dbReference type="EMBL" id="CABITT030000006">
    <property type="protein sequence ID" value="VVB08775.1"/>
    <property type="molecule type" value="Genomic_DNA"/>
</dbReference>
<organism evidence="2 3">
    <name type="scientific">Arabis nemorensis</name>
    <dbReference type="NCBI Taxonomy" id="586526"/>
    <lineage>
        <taxon>Eukaryota</taxon>
        <taxon>Viridiplantae</taxon>
        <taxon>Streptophyta</taxon>
        <taxon>Embryophyta</taxon>
        <taxon>Tracheophyta</taxon>
        <taxon>Spermatophyta</taxon>
        <taxon>Magnoliopsida</taxon>
        <taxon>eudicotyledons</taxon>
        <taxon>Gunneridae</taxon>
        <taxon>Pentapetalae</taxon>
        <taxon>rosids</taxon>
        <taxon>malvids</taxon>
        <taxon>Brassicales</taxon>
        <taxon>Brassicaceae</taxon>
        <taxon>Arabideae</taxon>
        <taxon>Arabis</taxon>
    </lineage>
</organism>
<protein>
    <submittedName>
        <fullName evidence="2">Uncharacterized protein</fullName>
    </submittedName>
</protein>
<feature type="region of interest" description="Disordered" evidence="1">
    <location>
        <begin position="1"/>
        <end position="21"/>
    </location>
</feature>
<accession>A0A565C596</accession>
<dbReference type="Proteomes" id="UP000489600">
    <property type="component" value="Unassembled WGS sequence"/>
</dbReference>
<evidence type="ECO:0000313" key="3">
    <source>
        <dbReference type="Proteomes" id="UP000489600"/>
    </source>
</evidence>